<feature type="coiled-coil region" evidence="1">
    <location>
        <begin position="483"/>
        <end position="559"/>
    </location>
</feature>
<evidence type="ECO:0000256" key="1">
    <source>
        <dbReference type="SAM" id="Coils"/>
    </source>
</evidence>
<accession>A0ABM4CZ70</accession>
<dbReference type="PANTHER" id="PTHR18950:SF0">
    <property type="entry name" value="PROGESTERONE IMMUNOMODULATORY BINDING FACTOR 1"/>
    <property type="match status" value="1"/>
</dbReference>
<evidence type="ECO:0000256" key="2">
    <source>
        <dbReference type="SAM" id="MobiDB-lite"/>
    </source>
</evidence>
<organism evidence="3 5">
    <name type="scientific">Hydra vulgaris</name>
    <name type="common">Hydra</name>
    <name type="synonym">Hydra attenuata</name>
    <dbReference type="NCBI Taxonomy" id="6087"/>
    <lineage>
        <taxon>Eukaryota</taxon>
        <taxon>Metazoa</taxon>
        <taxon>Cnidaria</taxon>
        <taxon>Hydrozoa</taxon>
        <taxon>Hydroidolina</taxon>
        <taxon>Anthoathecata</taxon>
        <taxon>Aplanulata</taxon>
        <taxon>Hydridae</taxon>
        <taxon>Hydra</taxon>
    </lineage>
</organism>
<dbReference type="InterPro" id="IPR026205">
    <property type="entry name" value="PIBF1"/>
</dbReference>
<keyword evidence="1" id="KW-0175">Coiled coil</keyword>
<gene>
    <name evidence="4 5" type="primary">LOC100198906</name>
</gene>
<dbReference type="Proteomes" id="UP001652625">
    <property type="component" value="Chromosome 12"/>
</dbReference>
<sequence>MSLLQTSDGTSTLQSSKDQSTNFNFETSSSLLTDITSTLSSTFTETDHEKSQHVTKELLIKKQLLHDIQKLKIELSQKGLLVDTLKAEHLNRIDDLEDQLSDALHTKQLLHAKYETQIQILRDNSEKTIKKLKNDLKSSLELQKIYHEKCISLSDKAAVAKTTFTEGINISEEQYNTLKMKSEDDLSLQELFSLHIYEKVNLLQIQIESLSQRNEMLAADLRDKEEELSSEKQEHKSERHARVESELRYQKLQVQLEDLRTQLSHKYYRNDNFDNVISERDALERKITELEKQNTVYKNELDEKSTQMELLRQQIAELMQTTALLKQDKDYLNKQLNELSPRYKFLEERHHIIETQLDNVKTSREELYEKFLSSRDHYKHEYEEKLKKELDEVSNKTNIELQRLKEMSKEVYERENRSLREAKEMAVLESERLMQSEKQIQQKYSELLSEFRLLQISTSSRVSEKENESQLKSFELDRIQLLHEEAMKNCKQMSLQNETLSKKVETLSKEYYALKAYSDKQISELEIKNQEFKSKLTIYEKLEQELDDVVMQAAELTNEVEGEKVLFAYGYGANIPSTAKRRMQQSVQLARRVLQLERANTSLRSEVERESTKCKQITEELKQSNSLLNEAQQPYNYLIESIRTRDAQNNLLKETISNLENDIRKSKIDNEKYITCNNQMSADLERLLNQREEMTMMKEIIIKLKSNTNETMNTVSSLYESRKNNDLYESQKSDDLNIRLVKPILFTNAELPSWYQKLRRQNDSLKSLK</sequence>
<evidence type="ECO:0000313" key="5">
    <source>
        <dbReference type="RefSeq" id="XP_065667264.1"/>
    </source>
</evidence>
<protein>
    <submittedName>
        <fullName evidence="4 5">Progesterone-induced-blocking factor 1 isoform X2</fullName>
    </submittedName>
</protein>
<feature type="coiled-coil region" evidence="1">
    <location>
        <begin position="387"/>
        <end position="429"/>
    </location>
</feature>
<evidence type="ECO:0000313" key="4">
    <source>
        <dbReference type="RefSeq" id="XP_065667263.1"/>
    </source>
</evidence>
<dbReference type="RefSeq" id="XP_065667264.1">
    <property type="nucleotide sequence ID" value="XM_065811192.1"/>
</dbReference>
<feature type="coiled-coil region" evidence="1">
    <location>
        <begin position="200"/>
        <end position="328"/>
    </location>
</feature>
<dbReference type="GeneID" id="100198906"/>
<proteinExistence type="predicted"/>
<feature type="coiled-coil region" evidence="1">
    <location>
        <begin position="86"/>
        <end position="142"/>
    </location>
</feature>
<name>A0ABM4CZ70_HYDVU</name>
<keyword evidence="3" id="KW-1185">Reference proteome</keyword>
<dbReference type="RefSeq" id="XP_065667263.1">
    <property type="nucleotide sequence ID" value="XM_065811191.1"/>
</dbReference>
<dbReference type="PANTHER" id="PTHR18950">
    <property type="entry name" value="PROGESTERONE-INDUCED BLOCKING FACTOR 1"/>
    <property type="match status" value="1"/>
</dbReference>
<reference evidence="4 5" key="1">
    <citation type="submission" date="2025-05" db="UniProtKB">
        <authorList>
            <consortium name="RefSeq"/>
        </authorList>
    </citation>
    <scope>IDENTIFICATION</scope>
</reference>
<feature type="region of interest" description="Disordered" evidence="2">
    <location>
        <begin position="1"/>
        <end position="20"/>
    </location>
</feature>
<feature type="coiled-coil region" evidence="1">
    <location>
        <begin position="649"/>
        <end position="697"/>
    </location>
</feature>
<evidence type="ECO:0000313" key="3">
    <source>
        <dbReference type="Proteomes" id="UP001652625"/>
    </source>
</evidence>